<dbReference type="Pfam" id="PF01427">
    <property type="entry name" value="Peptidase_M15"/>
    <property type="match status" value="1"/>
</dbReference>
<feature type="binding site" evidence="9">
    <location>
        <position position="169"/>
    </location>
    <ligand>
        <name>Zn(2+)</name>
        <dbReference type="ChEBI" id="CHEBI:29105"/>
        <note>catalytic</note>
    </ligand>
</feature>
<keyword evidence="7 9" id="KW-0482">Metalloprotease</keyword>
<dbReference type="GO" id="GO:0071555">
    <property type="term" value="P:cell wall organization"/>
    <property type="evidence" value="ECO:0007669"/>
    <property type="project" value="UniProtKB-KW"/>
</dbReference>
<evidence type="ECO:0000256" key="6">
    <source>
        <dbReference type="ARBA" id="ARBA00022997"/>
    </source>
</evidence>
<dbReference type="HAMAP" id="MF_01924">
    <property type="entry name" value="A_A_dipeptidase"/>
    <property type="match status" value="1"/>
</dbReference>
<reference evidence="10" key="1">
    <citation type="submission" date="2020-07" db="EMBL/GenBank/DDBJ databases">
        <authorList>
            <person name="Pettersson B.M.F."/>
            <person name="Behra P.R.K."/>
            <person name="Ramesh M."/>
            <person name="Das S."/>
            <person name="Dasgupta S."/>
            <person name="Kirsebom L.A."/>
        </authorList>
    </citation>
    <scope>NUCLEOTIDE SEQUENCE</scope>
    <source>
        <strain evidence="10">DSM 44838</strain>
    </source>
</reference>
<comment type="cofactor">
    <cofactor evidence="9">
        <name>Zn(2+)</name>
        <dbReference type="ChEBI" id="CHEBI:29105"/>
    </cofactor>
    <text evidence="9">Binds 1 zinc ion per subunit.</text>
</comment>
<evidence type="ECO:0000256" key="9">
    <source>
        <dbReference type="HAMAP-Rule" id="MF_01924"/>
    </source>
</evidence>
<evidence type="ECO:0000256" key="5">
    <source>
        <dbReference type="ARBA" id="ARBA00022833"/>
    </source>
</evidence>
<dbReference type="EC" id="3.4.13.22" evidence="9"/>
<gene>
    <name evidence="10" type="ORF">H7K45_13135</name>
</gene>
<name>A0A9X2Z416_9MYCO</name>
<dbReference type="Gene3D" id="3.30.1380.10">
    <property type="match status" value="1"/>
</dbReference>
<feature type="binding site" evidence="9">
    <location>
        <position position="231"/>
    </location>
    <ligand>
        <name>Zn(2+)</name>
        <dbReference type="ChEBI" id="CHEBI:29105"/>
        <note>catalytic</note>
    </ligand>
</feature>
<comment type="catalytic activity">
    <reaction evidence="1 9">
        <text>D-alanyl-D-alanine + H2O = 2 D-alanine</text>
        <dbReference type="Rhea" id="RHEA:20661"/>
        <dbReference type="ChEBI" id="CHEBI:15377"/>
        <dbReference type="ChEBI" id="CHEBI:57416"/>
        <dbReference type="ChEBI" id="CHEBI:57822"/>
        <dbReference type="EC" id="3.4.13.22"/>
    </reaction>
</comment>
<dbReference type="GO" id="GO:0008237">
    <property type="term" value="F:metallopeptidase activity"/>
    <property type="evidence" value="ECO:0007669"/>
    <property type="project" value="UniProtKB-KW"/>
</dbReference>
<comment type="caution">
    <text evidence="10">The sequence shown here is derived from an EMBL/GenBank/DDBJ whole genome shotgun (WGS) entry which is preliminary data.</text>
</comment>
<protein>
    <recommendedName>
        <fullName evidence="9">D-alanyl-D-alanine dipeptidase</fullName>
        <shortName evidence="9">D-Ala-D-Ala dipeptidase</shortName>
        <ecNumber evidence="9">3.4.13.22</ecNumber>
    </recommendedName>
</protein>
<evidence type="ECO:0000256" key="7">
    <source>
        <dbReference type="ARBA" id="ARBA00023049"/>
    </source>
</evidence>
<evidence type="ECO:0000313" key="10">
    <source>
        <dbReference type="EMBL" id="MCV7421487.1"/>
    </source>
</evidence>
<reference evidence="10" key="2">
    <citation type="journal article" date="2022" name="BMC Genomics">
        <title>Comparative genome analysis of mycobacteria focusing on tRNA and non-coding RNA.</title>
        <authorList>
            <person name="Behra P.R.K."/>
            <person name="Pettersson B.M.F."/>
            <person name="Ramesh M."/>
            <person name="Das S."/>
            <person name="Dasgupta S."/>
            <person name="Kirsebom L.A."/>
        </authorList>
    </citation>
    <scope>NUCLEOTIDE SEQUENCE</scope>
    <source>
        <strain evidence="10">DSM 44838</strain>
    </source>
</reference>
<evidence type="ECO:0000256" key="4">
    <source>
        <dbReference type="ARBA" id="ARBA00022801"/>
    </source>
</evidence>
<dbReference type="EMBL" id="JACKVK010000008">
    <property type="protein sequence ID" value="MCV7421487.1"/>
    <property type="molecule type" value="Genomic_DNA"/>
</dbReference>
<dbReference type="GO" id="GO:0008270">
    <property type="term" value="F:zinc ion binding"/>
    <property type="evidence" value="ECO:0007669"/>
    <property type="project" value="UniProtKB-UniRule"/>
</dbReference>
<evidence type="ECO:0000256" key="1">
    <source>
        <dbReference type="ARBA" id="ARBA00001362"/>
    </source>
</evidence>
<keyword evidence="2 9" id="KW-0645">Protease</keyword>
<evidence type="ECO:0000256" key="2">
    <source>
        <dbReference type="ARBA" id="ARBA00022670"/>
    </source>
</evidence>
<keyword evidence="6 9" id="KW-0224">Dipeptidase</keyword>
<evidence type="ECO:0000256" key="3">
    <source>
        <dbReference type="ARBA" id="ARBA00022723"/>
    </source>
</evidence>
<keyword evidence="8" id="KW-0961">Cell wall biogenesis/degradation</keyword>
<evidence type="ECO:0000256" key="8">
    <source>
        <dbReference type="ARBA" id="ARBA00023316"/>
    </source>
</evidence>
<dbReference type="CDD" id="cd14840">
    <property type="entry name" value="D-Ala-D-Ala_dipeptidase_Aad"/>
    <property type="match status" value="1"/>
</dbReference>
<feature type="site" description="Transition state stabilizer" evidence="9">
    <location>
        <position position="134"/>
    </location>
</feature>
<keyword evidence="4 9" id="KW-0378">Hydrolase</keyword>
<dbReference type="AlphaFoldDB" id="A0A9X2Z416"/>
<dbReference type="PANTHER" id="PTHR43126">
    <property type="entry name" value="D-ALANYL-D-ALANINE DIPEPTIDASE"/>
    <property type="match status" value="1"/>
</dbReference>
<proteinExistence type="inferred from homology"/>
<dbReference type="InterPro" id="IPR009045">
    <property type="entry name" value="Zn_M74/Hedgehog-like"/>
</dbReference>
<keyword evidence="5 9" id="KW-0862">Zinc</keyword>
<organism evidence="10 11">
    <name type="scientific">Mycobacterium yunnanensis</name>
    <dbReference type="NCBI Taxonomy" id="368477"/>
    <lineage>
        <taxon>Bacteria</taxon>
        <taxon>Bacillati</taxon>
        <taxon>Actinomycetota</taxon>
        <taxon>Actinomycetes</taxon>
        <taxon>Mycobacteriales</taxon>
        <taxon>Mycobacteriaceae</taxon>
        <taxon>Mycobacterium</taxon>
    </lineage>
</organism>
<keyword evidence="3 9" id="KW-0479">Metal-binding</keyword>
<comment type="function">
    <text evidence="9">Catalyzes hydrolysis of the D-alanyl-D-alanine dipeptide.</text>
</comment>
<feature type="active site" description="Proton donor/acceptor" evidence="9">
    <location>
        <position position="228"/>
    </location>
</feature>
<dbReference type="InterPro" id="IPR000755">
    <property type="entry name" value="A_A_dipeptidase"/>
</dbReference>
<keyword evidence="11" id="KW-1185">Reference proteome</keyword>
<dbReference type="GO" id="GO:0160237">
    <property type="term" value="F:D-Ala-D-Ala dipeptidase activity"/>
    <property type="evidence" value="ECO:0007669"/>
    <property type="project" value="UniProtKB-EC"/>
</dbReference>
<feature type="binding site" evidence="9">
    <location>
        <position position="162"/>
    </location>
    <ligand>
        <name>Zn(2+)</name>
        <dbReference type="ChEBI" id="CHEBI:29105"/>
        <note>catalytic</note>
    </ligand>
</feature>
<dbReference type="SUPFAM" id="SSF55166">
    <property type="entry name" value="Hedgehog/DD-peptidase"/>
    <property type="match status" value="1"/>
</dbReference>
<sequence length="249" mass="26643">MASCRTCSDAVSRQVSLRLGALALQTRTVTPPRRWIAAVFGVMCAAMINVGSAGADPPPVSALAQAAGLVDVRTVVPDAMVDLRYATADNFTGVALYPADARCLVHESLADGLATAANQLRAQGMRSVFWDCYRPHDVQVRMFQKVPNPNWVARPSDYARSHEAGRSVDVTVADGHYGWLLDMGTGFDDFTPKSLAYAADGLTAGQQANRALLRAAMQAGGLSPYVGEWWHFDGPGAKDPRPILDVPVS</sequence>
<accession>A0A9X2Z416</accession>
<comment type="similarity">
    <text evidence="9">Belongs to the peptidase M15D family.</text>
</comment>
<dbReference type="Proteomes" id="UP001141629">
    <property type="component" value="Unassembled WGS sequence"/>
</dbReference>
<dbReference type="PANTHER" id="PTHR43126:SF1">
    <property type="entry name" value="D-ALANYL-D-ALANINE DIPEPTIDASE"/>
    <property type="match status" value="1"/>
</dbReference>
<evidence type="ECO:0000313" key="11">
    <source>
        <dbReference type="Proteomes" id="UP001141629"/>
    </source>
</evidence>
<dbReference type="GO" id="GO:0006508">
    <property type="term" value="P:proteolysis"/>
    <property type="evidence" value="ECO:0007669"/>
    <property type="project" value="UniProtKB-KW"/>
</dbReference>